<dbReference type="Proteomes" id="UP001345963">
    <property type="component" value="Unassembled WGS sequence"/>
</dbReference>
<protein>
    <submittedName>
        <fullName evidence="2">Uncharacterized protein</fullName>
    </submittedName>
</protein>
<accession>A0ABU7CI45</accession>
<evidence type="ECO:0000313" key="3">
    <source>
        <dbReference type="Proteomes" id="UP001345963"/>
    </source>
</evidence>
<keyword evidence="3" id="KW-1185">Reference proteome</keyword>
<sequence length="233" mass="24214">METVAGNADLLMECEEQLEKFSPPPVKHKDKEARMDEEMCASVSGTNYGGGKHLEPVRIIPIPAQPMTTPCTSSKTVKPAGSTLGFTVNGRPIHLLPGGGGAELRLHSHPEGSASGFTTTQIPVTLTLHSPSGVRYITTTASLTATSSSAPPPASGFASCAPGPEPIPIITGVVSGEAAKKVLNDHSVILNSISQKSEKTPPSAGTPTTKPNKSRSKPRPSRIAAPDKLLRKG</sequence>
<reference evidence="2 3" key="1">
    <citation type="submission" date="2021-07" db="EMBL/GenBank/DDBJ databases">
        <authorList>
            <person name="Palmer J.M."/>
        </authorList>
    </citation>
    <scope>NUCLEOTIDE SEQUENCE [LARGE SCALE GENOMIC DNA]</scope>
    <source>
        <strain evidence="2 3">AT_MEX2019</strain>
        <tissue evidence="2">Muscle</tissue>
    </source>
</reference>
<feature type="region of interest" description="Disordered" evidence="1">
    <location>
        <begin position="191"/>
        <end position="233"/>
    </location>
</feature>
<name>A0ABU7CI45_9TELE</name>
<comment type="caution">
    <text evidence="2">The sequence shown here is derived from an EMBL/GenBank/DDBJ whole genome shotgun (WGS) entry which is preliminary data.</text>
</comment>
<evidence type="ECO:0000313" key="2">
    <source>
        <dbReference type="EMBL" id="MED6262327.1"/>
    </source>
</evidence>
<proteinExistence type="predicted"/>
<evidence type="ECO:0000256" key="1">
    <source>
        <dbReference type="SAM" id="MobiDB-lite"/>
    </source>
</evidence>
<organism evidence="2 3">
    <name type="scientific">Ataeniobius toweri</name>
    <dbReference type="NCBI Taxonomy" id="208326"/>
    <lineage>
        <taxon>Eukaryota</taxon>
        <taxon>Metazoa</taxon>
        <taxon>Chordata</taxon>
        <taxon>Craniata</taxon>
        <taxon>Vertebrata</taxon>
        <taxon>Euteleostomi</taxon>
        <taxon>Actinopterygii</taxon>
        <taxon>Neopterygii</taxon>
        <taxon>Teleostei</taxon>
        <taxon>Neoteleostei</taxon>
        <taxon>Acanthomorphata</taxon>
        <taxon>Ovalentaria</taxon>
        <taxon>Atherinomorphae</taxon>
        <taxon>Cyprinodontiformes</taxon>
        <taxon>Goodeidae</taxon>
        <taxon>Ataeniobius</taxon>
    </lineage>
</organism>
<dbReference type="EMBL" id="JAHUTI010092189">
    <property type="protein sequence ID" value="MED6262327.1"/>
    <property type="molecule type" value="Genomic_DNA"/>
</dbReference>
<gene>
    <name evidence="2" type="ORF">ATANTOWER_017784</name>
</gene>